<dbReference type="RefSeq" id="XP_064663484.1">
    <property type="nucleotide sequence ID" value="XM_064799157.1"/>
</dbReference>
<keyword evidence="5" id="KW-0560">Oxidoreductase</keyword>
<reference evidence="8 9" key="1">
    <citation type="submission" date="2023-08" db="EMBL/GenBank/DDBJ databases">
        <title>Black Yeasts Isolated from many extreme environments.</title>
        <authorList>
            <person name="Coleine C."/>
            <person name="Stajich J.E."/>
            <person name="Selbmann L."/>
        </authorList>
    </citation>
    <scope>NUCLEOTIDE SEQUENCE [LARGE SCALE GENOMIC DNA]</scope>
    <source>
        <strain evidence="8 9">CCFEE 5935</strain>
    </source>
</reference>
<dbReference type="Gene3D" id="3.90.180.10">
    <property type="entry name" value="Medium-chain alcohol dehydrogenases, catalytic domain"/>
    <property type="match status" value="1"/>
</dbReference>
<dbReference type="CDD" id="cd08233">
    <property type="entry name" value="butanediol_DH_like"/>
    <property type="match status" value="1"/>
</dbReference>
<dbReference type="EMBL" id="JAVRRT010000002">
    <property type="protein sequence ID" value="KAK5174815.1"/>
    <property type="molecule type" value="Genomic_DNA"/>
</dbReference>
<organism evidence="8 9">
    <name type="scientific">Saxophila tyrrhenica</name>
    <dbReference type="NCBI Taxonomy" id="1690608"/>
    <lineage>
        <taxon>Eukaryota</taxon>
        <taxon>Fungi</taxon>
        <taxon>Dikarya</taxon>
        <taxon>Ascomycota</taxon>
        <taxon>Pezizomycotina</taxon>
        <taxon>Dothideomycetes</taxon>
        <taxon>Dothideomycetidae</taxon>
        <taxon>Mycosphaerellales</taxon>
        <taxon>Extremaceae</taxon>
        <taxon>Saxophila</taxon>
    </lineage>
</organism>
<dbReference type="SUPFAM" id="SSF51735">
    <property type="entry name" value="NAD(P)-binding Rossmann-fold domains"/>
    <property type="match status" value="1"/>
</dbReference>
<accession>A0AAV9PMC4</accession>
<evidence type="ECO:0000256" key="4">
    <source>
        <dbReference type="ARBA" id="ARBA00022833"/>
    </source>
</evidence>
<dbReference type="GO" id="GO:0034079">
    <property type="term" value="P:butanediol biosynthetic process"/>
    <property type="evidence" value="ECO:0007669"/>
    <property type="project" value="TreeGrafter"/>
</dbReference>
<evidence type="ECO:0000313" key="8">
    <source>
        <dbReference type="EMBL" id="KAK5174815.1"/>
    </source>
</evidence>
<comment type="caution">
    <text evidence="8">The sequence shown here is derived from an EMBL/GenBank/DDBJ whole genome shotgun (WGS) entry which is preliminary data.</text>
</comment>
<dbReference type="SMART" id="SM00829">
    <property type="entry name" value="PKS_ER"/>
    <property type="match status" value="1"/>
</dbReference>
<dbReference type="GO" id="GO:0008270">
    <property type="term" value="F:zinc ion binding"/>
    <property type="evidence" value="ECO:0007669"/>
    <property type="project" value="InterPro"/>
</dbReference>
<dbReference type="Pfam" id="PF00107">
    <property type="entry name" value="ADH_zinc_N"/>
    <property type="match status" value="1"/>
</dbReference>
<protein>
    <recommendedName>
        <fullName evidence="7">Enoyl reductase (ER) domain-containing protein</fullName>
    </recommendedName>
</protein>
<dbReference type="GO" id="GO:0005737">
    <property type="term" value="C:cytoplasm"/>
    <property type="evidence" value="ECO:0007669"/>
    <property type="project" value="TreeGrafter"/>
</dbReference>
<evidence type="ECO:0000259" key="7">
    <source>
        <dbReference type="SMART" id="SM00829"/>
    </source>
</evidence>
<dbReference type="InterPro" id="IPR036291">
    <property type="entry name" value="NAD(P)-bd_dom_sf"/>
</dbReference>
<sequence length="360" mass="39019">MRALRFHDALDLRMDDVERPQCNIDEVRLKVAYCGICGTDSHEYQAGPILCPSKEHGNLISGAKLPQVLGHEFSGTVTEVGDSVKGVQVGQRVTVNPAMDDRHYGLETCEVCQSGRPNVCMNSTFYGISAQGGGFAEEIVVKPCSLFPLPDNVSLKLAALVEPLSVSTHMVRISGFRRGQDALVLGAGPIGSALVFMLKEAGARRVFVSETIELRAARAKQAGADRIIHPLEEDVLKVLKQEMPNGVDVAFEACGLQSTLDTAIAAVKPGGCIFNVAVHERPITIDMNLLTLKERRLMAGNAYTAEDFRKVVDVLSVKGKEVESFITKVVPLQDAIAGGFEELVKNRSKHNKILVELSPE</sequence>
<dbReference type="GeneID" id="89923245"/>
<dbReference type="PANTHER" id="PTHR43161">
    <property type="entry name" value="SORBITOL DEHYDROGENASE"/>
    <property type="match status" value="1"/>
</dbReference>
<name>A0AAV9PMC4_9PEZI</name>
<gene>
    <name evidence="8" type="ORF">LTR77_001898</name>
</gene>
<feature type="domain" description="Enoyl reductase (ER)" evidence="7">
    <location>
        <begin position="5"/>
        <end position="355"/>
    </location>
</feature>
<evidence type="ECO:0000256" key="5">
    <source>
        <dbReference type="ARBA" id="ARBA00023002"/>
    </source>
</evidence>
<comment type="similarity">
    <text evidence="2 6">Belongs to the zinc-containing alcohol dehydrogenase family.</text>
</comment>
<dbReference type="InterPro" id="IPR013149">
    <property type="entry name" value="ADH-like_C"/>
</dbReference>
<proteinExistence type="inferred from homology"/>
<dbReference type="PROSITE" id="PS00059">
    <property type="entry name" value="ADH_ZINC"/>
    <property type="match status" value="1"/>
</dbReference>
<dbReference type="Gene3D" id="3.40.50.720">
    <property type="entry name" value="NAD(P)-binding Rossmann-like Domain"/>
    <property type="match status" value="1"/>
</dbReference>
<comment type="cofactor">
    <cofactor evidence="1 6">
        <name>Zn(2+)</name>
        <dbReference type="ChEBI" id="CHEBI:29105"/>
    </cofactor>
</comment>
<evidence type="ECO:0000256" key="2">
    <source>
        <dbReference type="ARBA" id="ARBA00008072"/>
    </source>
</evidence>
<keyword evidence="9" id="KW-1185">Reference proteome</keyword>
<dbReference type="Pfam" id="PF08240">
    <property type="entry name" value="ADH_N"/>
    <property type="match status" value="1"/>
</dbReference>
<dbReference type="AlphaFoldDB" id="A0AAV9PMC4"/>
<dbReference type="InterPro" id="IPR002328">
    <property type="entry name" value="ADH_Zn_CS"/>
</dbReference>
<dbReference type="Proteomes" id="UP001337655">
    <property type="component" value="Unassembled WGS sequence"/>
</dbReference>
<evidence type="ECO:0000313" key="9">
    <source>
        <dbReference type="Proteomes" id="UP001337655"/>
    </source>
</evidence>
<keyword evidence="4 6" id="KW-0862">Zinc</keyword>
<dbReference type="InterPro" id="IPR020843">
    <property type="entry name" value="ER"/>
</dbReference>
<dbReference type="InterPro" id="IPR013154">
    <property type="entry name" value="ADH-like_N"/>
</dbReference>
<evidence type="ECO:0000256" key="3">
    <source>
        <dbReference type="ARBA" id="ARBA00022723"/>
    </source>
</evidence>
<keyword evidence="3 6" id="KW-0479">Metal-binding</keyword>
<dbReference type="SUPFAM" id="SSF50129">
    <property type="entry name" value="GroES-like"/>
    <property type="match status" value="1"/>
</dbReference>
<evidence type="ECO:0000256" key="6">
    <source>
        <dbReference type="RuleBase" id="RU361277"/>
    </source>
</evidence>
<dbReference type="InterPro" id="IPR011032">
    <property type="entry name" value="GroES-like_sf"/>
</dbReference>
<evidence type="ECO:0000256" key="1">
    <source>
        <dbReference type="ARBA" id="ARBA00001947"/>
    </source>
</evidence>
<dbReference type="PANTHER" id="PTHR43161:SF23">
    <property type="entry name" value="(R,R)-BUTANEDIOL DEHYDROGENASE-RELATED"/>
    <property type="match status" value="1"/>
</dbReference>
<dbReference type="GO" id="GO:0000721">
    <property type="term" value="F:(R,R)-butanediol dehydrogenase activity"/>
    <property type="evidence" value="ECO:0007669"/>
    <property type="project" value="TreeGrafter"/>
</dbReference>